<reference evidence="9" key="1">
    <citation type="submission" date="2021-01" db="EMBL/GenBank/DDBJ databases">
        <title>Whole genome shotgun sequence of Planosporangium mesophilum NBRC 109066.</title>
        <authorList>
            <person name="Komaki H."/>
            <person name="Tamura T."/>
        </authorList>
    </citation>
    <scope>NUCLEOTIDE SEQUENCE</scope>
    <source>
        <strain evidence="9">NBRC 109066</strain>
    </source>
</reference>
<proteinExistence type="inferred from homology"/>
<dbReference type="PANTHER" id="PTHR10286">
    <property type="entry name" value="INORGANIC PYROPHOSPHATASE"/>
    <property type="match status" value="1"/>
</dbReference>
<feature type="binding site" evidence="7">
    <location>
        <position position="60"/>
    </location>
    <ligand>
        <name>Mg(2+)</name>
        <dbReference type="ChEBI" id="CHEBI:18420"/>
        <label>1</label>
    </ligand>
</feature>
<feature type="binding site" evidence="7">
    <location>
        <position position="33"/>
    </location>
    <ligand>
        <name>substrate</name>
    </ligand>
</feature>
<keyword evidence="3 7" id="KW-0479">Metal-binding</keyword>
<feature type="binding site" evidence="7">
    <location>
        <position position="19"/>
    </location>
    <ligand>
        <name>substrate</name>
    </ligand>
</feature>
<feature type="binding site" evidence="7">
    <location>
        <position position="92"/>
    </location>
    <ligand>
        <name>Mg(2+)</name>
        <dbReference type="ChEBI" id="CHEBI:18420"/>
        <label>1</label>
    </ligand>
</feature>
<protein>
    <recommendedName>
        <fullName evidence="7">Inorganic pyrophosphatase</fullName>
        <ecNumber evidence="7">3.6.1.1</ecNumber>
    </recommendedName>
    <alternativeName>
        <fullName evidence="7">Pyrophosphate phospho-hydrolase</fullName>
        <shortName evidence="7">PPase</shortName>
    </alternativeName>
</protein>
<comment type="subunit">
    <text evidence="7">Homohexamer.</text>
</comment>
<comment type="catalytic activity">
    <reaction evidence="6 7">
        <text>diphosphate + H2O = 2 phosphate + H(+)</text>
        <dbReference type="Rhea" id="RHEA:24576"/>
        <dbReference type="ChEBI" id="CHEBI:15377"/>
        <dbReference type="ChEBI" id="CHEBI:15378"/>
        <dbReference type="ChEBI" id="CHEBI:33019"/>
        <dbReference type="ChEBI" id="CHEBI:43474"/>
        <dbReference type="EC" id="3.6.1.1"/>
    </reaction>
</comment>
<feature type="binding site" evidence="7">
    <location>
        <position position="92"/>
    </location>
    <ligand>
        <name>Mg(2+)</name>
        <dbReference type="ChEBI" id="CHEBI:18420"/>
        <label>3</label>
    </ligand>
</feature>
<evidence type="ECO:0000313" key="10">
    <source>
        <dbReference type="Proteomes" id="UP000599074"/>
    </source>
</evidence>
<feature type="binding site" evidence="7">
    <location>
        <position position="60"/>
    </location>
    <ligand>
        <name>Mg(2+)</name>
        <dbReference type="ChEBI" id="CHEBI:18420"/>
        <label>2</label>
    </ligand>
</feature>
<dbReference type="Proteomes" id="UP000599074">
    <property type="component" value="Unassembled WGS sequence"/>
</dbReference>
<dbReference type="InterPro" id="IPR008162">
    <property type="entry name" value="Pyrophosphatase"/>
</dbReference>
<accession>A0A8J3TG54</accession>
<evidence type="ECO:0000256" key="6">
    <source>
        <dbReference type="ARBA" id="ARBA00047820"/>
    </source>
</evidence>
<organism evidence="9 10">
    <name type="scientific">Planosporangium mesophilum</name>
    <dbReference type="NCBI Taxonomy" id="689768"/>
    <lineage>
        <taxon>Bacteria</taxon>
        <taxon>Bacillati</taxon>
        <taxon>Actinomycetota</taxon>
        <taxon>Actinomycetes</taxon>
        <taxon>Micromonosporales</taxon>
        <taxon>Micromonosporaceae</taxon>
        <taxon>Planosporangium</taxon>
    </lineage>
</organism>
<dbReference type="AlphaFoldDB" id="A0A8J3TG54"/>
<feature type="binding site" evidence="7">
    <location>
        <position position="55"/>
    </location>
    <ligand>
        <name>Mg(2+)</name>
        <dbReference type="ChEBI" id="CHEBI:18420"/>
        <label>1</label>
    </ligand>
</feature>
<keyword evidence="10" id="KW-1185">Reference proteome</keyword>
<dbReference type="GO" id="GO:0005737">
    <property type="term" value="C:cytoplasm"/>
    <property type="evidence" value="ECO:0007669"/>
    <property type="project" value="UniProtKB-SubCell"/>
</dbReference>
<keyword evidence="5 7" id="KW-0460">Magnesium</keyword>
<dbReference type="Gene3D" id="3.90.80.10">
    <property type="entry name" value="Inorganic pyrophosphatase"/>
    <property type="match status" value="1"/>
</dbReference>
<evidence type="ECO:0000256" key="1">
    <source>
        <dbReference type="ARBA" id="ARBA00001946"/>
    </source>
</evidence>
<dbReference type="SUPFAM" id="SSF50324">
    <property type="entry name" value="Inorganic pyrophosphatase"/>
    <property type="match status" value="1"/>
</dbReference>
<gene>
    <name evidence="9" type="primary">ppa_2</name>
    <name evidence="7" type="synonym">ppa</name>
    <name evidence="9" type="ORF">Pme01_52410</name>
</gene>
<comment type="subcellular location">
    <subcellularLocation>
        <location evidence="7">Cytoplasm</location>
    </subcellularLocation>
</comment>
<dbReference type="EMBL" id="BOON01000055">
    <property type="protein sequence ID" value="GII25644.1"/>
    <property type="molecule type" value="Genomic_DNA"/>
</dbReference>
<feature type="active site" description="Proton acceptor" evidence="7">
    <location>
        <position position="92"/>
    </location>
</feature>
<dbReference type="FunFam" id="3.90.80.10:FF:000003">
    <property type="entry name" value="Inorganic pyrophosphatase"/>
    <property type="match status" value="1"/>
</dbReference>
<evidence type="ECO:0000256" key="4">
    <source>
        <dbReference type="ARBA" id="ARBA00022801"/>
    </source>
</evidence>
<dbReference type="Pfam" id="PF00719">
    <property type="entry name" value="Pyrophosphatase"/>
    <property type="match status" value="1"/>
</dbReference>
<evidence type="ECO:0000313" key="9">
    <source>
        <dbReference type="EMBL" id="GII25644.1"/>
    </source>
</evidence>
<evidence type="ECO:0000256" key="8">
    <source>
        <dbReference type="SAM" id="MobiDB-lite"/>
    </source>
</evidence>
<comment type="function">
    <text evidence="7">Catalyzes the hydrolysis of inorganic pyrophosphate (PPi) forming two phosphate ions.</text>
</comment>
<evidence type="ECO:0000256" key="5">
    <source>
        <dbReference type="ARBA" id="ARBA00022842"/>
    </source>
</evidence>
<feature type="binding site" evidence="7">
    <location>
        <position position="45"/>
    </location>
    <ligand>
        <name>substrate</name>
    </ligand>
</feature>
<feature type="compositionally biased region" description="Basic and acidic residues" evidence="8">
    <location>
        <begin position="148"/>
        <end position="163"/>
    </location>
</feature>
<feature type="binding site" evidence="7">
    <location>
        <position position="129"/>
    </location>
    <ligand>
        <name>substrate</name>
    </ligand>
</feature>
<evidence type="ECO:0000256" key="3">
    <source>
        <dbReference type="ARBA" id="ARBA00022723"/>
    </source>
</evidence>
<dbReference type="GO" id="GO:0004427">
    <property type="term" value="F:inorganic diphosphate phosphatase activity"/>
    <property type="evidence" value="ECO:0007669"/>
    <property type="project" value="UniProtKB-UniRule"/>
</dbReference>
<comment type="caution">
    <text evidence="9">The sequence shown here is derived from an EMBL/GenBank/DDBJ whole genome shotgun (WGS) entry which is preliminary data.</text>
</comment>
<feature type="region of interest" description="Disordered" evidence="8">
    <location>
        <begin position="148"/>
        <end position="174"/>
    </location>
</feature>
<dbReference type="EC" id="3.6.1.1" evidence="7"/>
<keyword evidence="2 7" id="KW-0963">Cytoplasm</keyword>
<dbReference type="InterPro" id="IPR036649">
    <property type="entry name" value="Pyrophosphatase_sf"/>
</dbReference>
<comment type="cofactor">
    <cofactor evidence="1 7">
        <name>Mg(2+)</name>
        <dbReference type="ChEBI" id="CHEBI:18420"/>
    </cofactor>
</comment>
<sequence length="174" mass="19866">METLEFDVTVEIPKGERNKYEMDESTGRIRLNRTLFTATQYPADYGFIDGTLGDDDSPLDALVLVREPTFPGCLIYCRAIGMFCMWDEKGGDHKVMCVPAHDPRQAHLRDIEDLPRFDRLEIQHFFEVYKDLEPGKSVEGANWVGREQAEAEVRRSWERRREASATGPTAGPTP</sequence>
<evidence type="ECO:0000256" key="7">
    <source>
        <dbReference type="HAMAP-Rule" id="MF_00209"/>
    </source>
</evidence>
<feature type="binding site" evidence="7">
    <location>
        <position position="87"/>
    </location>
    <ligand>
        <name>Mg(2+)</name>
        <dbReference type="ChEBI" id="CHEBI:18420"/>
        <label>3</label>
    </ligand>
</feature>
<name>A0A8J3TG54_9ACTN</name>
<dbReference type="GO" id="GO:0000287">
    <property type="term" value="F:magnesium ion binding"/>
    <property type="evidence" value="ECO:0007669"/>
    <property type="project" value="UniProtKB-UniRule"/>
</dbReference>
<feature type="binding site" evidence="7">
    <location>
        <position position="11"/>
    </location>
    <ligand>
        <name>Mg(2+)</name>
        <dbReference type="ChEBI" id="CHEBI:18420"/>
        <label>2</label>
    </ligand>
</feature>
<keyword evidence="4 7" id="KW-0378">Hydrolase</keyword>
<evidence type="ECO:0000256" key="2">
    <source>
        <dbReference type="ARBA" id="ARBA00022490"/>
    </source>
</evidence>
<dbReference type="CDD" id="cd00412">
    <property type="entry name" value="pyrophosphatase"/>
    <property type="match status" value="1"/>
</dbReference>
<dbReference type="HAMAP" id="MF_00209">
    <property type="entry name" value="Inorganic_PPase"/>
    <property type="match status" value="1"/>
</dbReference>
<dbReference type="GO" id="GO:0006796">
    <property type="term" value="P:phosphate-containing compound metabolic process"/>
    <property type="evidence" value="ECO:0007669"/>
    <property type="project" value="InterPro"/>
</dbReference>
<comment type="similarity">
    <text evidence="7">Belongs to the PPase family.</text>
</comment>